<keyword evidence="3" id="KW-1185">Reference proteome</keyword>
<evidence type="ECO:0000313" key="3">
    <source>
        <dbReference type="Proteomes" id="UP000501690"/>
    </source>
</evidence>
<protein>
    <submittedName>
        <fullName evidence="2">Uncharacterized protein</fullName>
    </submittedName>
</protein>
<evidence type="ECO:0000256" key="1">
    <source>
        <dbReference type="SAM" id="MobiDB-lite"/>
    </source>
</evidence>
<organism evidence="2 3">
    <name type="scientific">Vigna unguiculata</name>
    <name type="common">Cowpea</name>
    <dbReference type="NCBI Taxonomy" id="3917"/>
    <lineage>
        <taxon>Eukaryota</taxon>
        <taxon>Viridiplantae</taxon>
        <taxon>Streptophyta</taxon>
        <taxon>Embryophyta</taxon>
        <taxon>Tracheophyta</taxon>
        <taxon>Spermatophyta</taxon>
        <taxon>Magnoliopsida</taxon>
        <taxon>eudicotyledons</taxon>
        <taxon>Gunneridae</taxon>
        <taxon>Pentapetalae</taxon>
        <taxon>rosids</taxon>
        <taxon>fabids</taxon>
        <taxon>Fabales</taxon>
        <taxon>Fabaceae</taxon>
        <taxon>Papilionoideae</taxon>
        <taxon>50 kb inversion clade</taxon>
        <taxon>NPAAA clade</taxon>
        <taxon>indigoferoid/millettioid clade</taxon>
        <taxon>Phaseoleae</taxon>
        <taxon>Vigna</taxon>
    </lineage>
</organism>
<proteinExistence type="predicted"/>
<evidence type="ECO:0000313" key="2">
    <source>
        <dbReference type="EMBL" id="QCE09512.1"/>
    </source>
</evidence>
<name>A0A4D6N9C8_VIGUN</name>
<dbReference type="Proteomes" id="UP000501690">
    <property type="component" value="Linkage Group LG10"/>
</dbReference>
<dbReference type="EMBL" id="CP039354">
    <property type="protein sequence ID" value="QCE09512.1"/>
    <property type="molecule type" value="Genomic_DNA"/>
</dbReference>
<feature type="region of interest" description="Disordered" evidence="1">
    <location>
        <begin position="41"/>
        <end position="65"/>
    </location>
</feature>
<reference evidence="2 3" key="1">
    <citation type="submission" date="2019-04" db="EMBL/GenBank/DDBJ databases">
        <title>An improved genome assembly and genetic linkage map for asparagus bean, Vigna unguiculata ssp. sesquipedialis.</title>
        <authorList>
            <person name="Xia Q."/>
            <person name="Zhang R."/>
            <person name="Dong Y."/>
        </authorList>
    </citation>
    <scope>NUCLEOTIDE SEQUENCE [LARGE SCALE GENOMIC DNA]</scope>
    <source>
        <tissue evidence="2">Leaf</tissue>
    </source>
</reference>
<accession>A0A4D6N9C8</accession>
<sequence length="65" mass="7314">MQRGKWRFNGQGWAAAVIQRSAVAMQWRFVVQRWHFSGGSRFSGGGSSGQQLLRAHPQNQRQGEG</sequence>
<gene>
    <name evidence="2" type="ORF">DEO72_LG10g732</name>
</gene>
<dbReference type="AlphaFoldDB" id="A0A4D6N9C8"/>